<feature type="transmembrane region" description="Helical" evidence="7">
    <location>
        <begin position="90"/>
        <end position="108"/>
    </location>
</feature>
<keyword evidence="2" id="KW-0813">Transport</keyword>
<dbReference type="InterPro" id="IPR020846">
    <property type="entry name" value="MFS_dom"/>
</dbReference>
<name>A0A9D1ZRG5_9MICC</name>
<feature type="transmembrane region" description="Helical" evidence="7">
    <location>
        <begin position="23"/>
        <end position="47"/>
    </location>
</feature>
<dbReference type="SUPFAM" id="SSF103473">
    <property type="entry name" value="MFS general substrate transporter"/>
    <property type="match status" value="1"/>
</dbReference>
<dbReference type="InterPro" id="IPR036259">
    <property type="entry name" value="MFS_trans_sf"/>
</dbReference>
<sequence length="511" mass="53306">MHPATGQLRAVTDPTTAPYSRRWAALAVLMLPVLLISVDNTVLSFALPEISAQLSPSGTQLLWINDIYPLILSGLLIPAGSMGDRFGRRTMLLLGGLGFTVISAAAAFTPTAAWLIAARAGMGIFGAMLMPATLSIIRNMFSDATERRTAIAIWASGFAGGAALGPIVGGFLLEHFYWGSVFLMAAPVLLPLLILGPWLIPNSKDPNPGTIDFVSITLIMATMTPFVYAIKHFAHDSFDLLTVVLLLVALICGIAFTRRQLARTNPMLDVRLFTNKEFTGAVLTNLMAIFSLVGFLYFVSQHLQLVSGHSPFSAALVLLPGLVLTVIAGLVVVYLVKVIKPWIVIAGALLMNAAAFTLVFFTADSGSDAGILVAFALLGVGIGFAETLTNDIILAAVPPHKAGAASAISETAYETGSVMGTAILGSILNAAYVAHLVVPEGVSAADADAAGQTLGGAAETAERIGGETGAALLASAQHAFDSGVVYTSAIGVVLMLICTVTVVRTLRGVKM</sequence>
<feature type="transmembrane region" description="Helical" evidence="7">
    <location>
        <begin position="369"/>
        <end position="397"/>
    </location>
</feature>
<feature type="domain" description="Major facilitator superfamily (MFS) profile" evidence="8">
    <location>
        <begin position="25"/>
        <end position="507"/>
    </location>
</feature>
<feature type="transmembrane region" description="Helical" evidence="7">
    <location>
        <begin position="342"/>
        <end position="363"/>
    </location>
</feature>
<comment type="caution">
    <text evidence="9">The sequence shown here is derived from an EMBL/GenBank/DDBJ whole genome shotgun (WGS) entry which is preliminary data.</text>
</comment>
<evidence type="ECO:0000259" key="8">
    <source>
        <dbReference type="PROSITE" id="PS50850"/>
    </source>
</evidence>
<feature type="transmembrane region" description="Helical" evidence="7">
    <location>
        <begin position="149"/>
        <end position="171"/>
    </location>
</feature>
<keyword evidence="4 7" id="KW-0812">Transmembrane</keyword>
<keyword evidence="6 7" id="KW-0472">Membrane</keyword>
<feature type="transmembrane region" description="Helical" evidence="7">
    <location>
        <begin position="483"/>
        <end position="503"/>
    </location>
</feature>
<feature type="transmembrane region" description="Helical" evidence="7">
    <location>
        <begin position="278"/>
        <end position="300"/>
    </location>
</feature>
<feature type="transmembrane region" description="Helical" evidence="7">
    <location>
        <begin position="240"/>
        <end position="257"/>
    </location>
</feature>
<dbReference type="PANTHER" id="PTHR42718:SF47">
    <property type="entry name" value="METHYL VIOLOGEN RESISTANCE PROTEIN SMVA"/>
    <property type="match status" value="1"/>
</dbReference>
<evidence type="ECO:0000313" key="10">
    <source>
        <dbReference type="Proteomes" id="UP000824134"/>
    </source>
</evidence>
<feature type="transmembrane region" description="Helical" evidence="7">
    <location>
        <begin position="67"/>
        <end position="83"/>
    </location>
</feature>
<reference evidence="9" key="1">
    <citation type="journal article" date="2021" name="PeerJ">
        <title>Extensive microbial diversity within the chicken gut microbiome revealed by metagenomics and culture.</title>
        <authorList>
            <person name="Gilroy R."/>
            <person name="Ravi A."/>
            <person name="Getino M."/>
            <person name="Pursley I."/>
            <person name="Horton D.L."/>
            <person name="Alikhan N.F."/>
            <person name="Baker D."/>
            <person name="Gharbi K."/>
            <person name="Hall N."/>
            <person name="Watson M."/>
            <person name="Adriaenssens E.M."/>
            <person name="Foster-Nyarko E."/>
            <person name="Jarju S."/>
            <person name="Secka A."/>
            <person name="Antonio M."/>
            <person name="Oren A."/>
            <person name="Chaudhuri R.R."/>
            <person name="La Ragione R."/>
            <person name="Hildebrand F."/>
            <person name="Pallen M.J."/>
        </authorList>
    </citation>
    <scope>NUCLEOTIDE SEQUENCE</scope>
    <source>
        <strain evidence="9">ChiHjej12B11-9195</strain>
    </source>
</reference>
<evidence type="ECO:0000256" key="3">
    <source>
        <dbReference type="ARBA" id="ARBA00022475"/>
    </source>
</evidence>
<gene>
    <name evidence="9" type="ORF">H9821_01745</name>
</gene>
<evidence type="ECO:0000256" key="7">
    <source>
        <dbReference type="SAM" id="Phobius"/>
    </source>
</evidence>
<protein>
    <submittedName>
        <fullName evidence="9">MFS transporter</fullName>
    </submittedName>
</protein>
<feature type="transmembrane region" description="Helical" evidence="7">
    <location>
        <begin position="114"/>
        <end position="137"/>
    </location>
</feature>
<keyword evidence="3" id="KW-1003">Cell membrane</keyword>
<feature type="transmembrane region" description="Helical" evidence="7">
    <location>
        <begin position="312"/>
        <end position="335"/>
    </location>
</feature>
<dbReference type="Proteomes" id="UP000824134">
    <property type="component" value="Unassembled WGS sequence"/>
</dbReference>
<accession>A0A9D1ZRG5</accession>
<keyword evidence="5 7" id="KW-1133">Transmembrane helix</keyword>
<feature type="transmembrane region" description="Helical" evidence="7">
    <location>
        <begin position="177"/>
        <end position="201"/>
    </location>
</feature>
<organism evidence="9 10">
    <name type="scientific">Candidatus Rothia avicola</name>
    <dbReference type="NCBI Taxonomy" id="2840478"/>
    <lineage>
        <taxon>Bacteria</taxon>
        <taxon>Bacillati</taxon>
        <taxon>Actinomycetota</taxon>
        <taxon>Actinomycetes</taxon>
        <taxon>Micrococcales</taxon>
        <taxon>Micrococcaceae</taxon>
        <taxon>Rothia</taxon>
    </lineage>
</organism>
<evidence type="ECO:0000256" key="6">
    <source>
        <dbReference type="ARBA" id="ARBA00023136"/>
    </source>
</evidence>
<dbReference type="Pfam" id="PF07690">
    <property type="entry name" value="MFS_1"/>
    <property type="match status" value="1"/>
</dbReference>
<feature type="transmembrane region" description="Helical" evidence="7">
    <location>
        <begin position="418"/>
        <end position="438"/>
    </location>
</feature>
<dbReference type="EMBL" id="DXCN01000017">
    <property type="protein sequence ID" value="HIY94375.1"/>
    <property type="molecule type" value="Genomic_DNA"/>
</dbReference>
<evidence type="ECO:0000256" key="2">
    <source>
        <dbReference type="ARBA" id="ARBA00022448"/>
    </source>
</evidence>
<evidence type="ECO:0000256" key="4">
    <source>
        <dbReference type="ARBA" id="ARBA00022692"/>
    </source>
</evidence>
<reference evidence="9" key="2">
    <citation type="submission" date="2021-04" db="EMBL/GenBank/DDBJ databases">
        <authorList>
            <person name="Gilroy R."/>
        </authorList>
    </citation>
    <scope>NUCLEOTIDE SEQUENCE</scope>
    <source>
        <strain evidence="9">ChiHjej12B11-9195</strain>
    </source>
</reference>
<evidence type="ECO:0000313" key="9">
    <source>
        <dbReference type="EMBL" id="HIY94375.1"/>
    </source>
</evidence>
<dbReference type="CDD" id="cd17321">
    <property type="entry name" value="MFS_MMR_MDR_like"/>
    <property type="match status" value="1"/>
</dbReference>
<proteinExistence type="predicted"/>
<dbReference type="Gene3D" id="1.20.1250.20">
    <property type="entry name" value="MFS general substrate transporter like domains"/>
    <property type="match status" value="1"/>
</dbReference>
<evidence type="ECO:0000256" key="1">
    <source>
        <dbReference type="ARBA" id="ARBA00004651"/>
    </source>
</evidence>
<feature type="transmembrane region" description="Helical" evidence="7">
    <location>
        <begin position="213"/>
        <end position="234"/>
    </location>
</feature>
<dbReference type="PROSITE" id="PS50850">
    <property type="entry name" value="MFS"/>
    <property type="match status" value="1"/>
</dbReference>
<dbReference type="GO" id="GO:0022857">
    <property type="term" value="F:transmembrane transporter activity"/>
    <property type="evidence" value="ECO:0007669"/>
    <property type="project" value="InterPro"/>
</dbReference>
<dbReference type="GO" id="GO:0005886">
    <property type="term" value="C:plasma membrane"/>
    <property type="evidence" value="ECO:0007669"/>
    <property type="project" value="UniProtKB-SubCell"/>
</dbReference>
<comment type="subcellular location">
    <subcellularLocation>
        <location evidence="1">Cell membrane</location>
        <topology evidence="1">Multi-pass membrane protein</topology>
    </subcellularLocation>
</comment>
<dbReference type="AlphaFoldDB" id="A0A9D1ZRG5"/>
<dbReference type="InterPro" id="IPR011701">
    <property type="entry name" value="MFS"/>
</dbReference>
<dbReference type="PANTHER" id="PTHR42718">
    <property type="entry name" value="MAJOR FACILITATOR SUPERFAMILY MULTIDRUG TRANSPORTER MFSC"/>
    <property type="match status" value="1"/>
</dbReference>
<evidence type="ECO:0000256" key="5">
    <source>
        <dbReference type="ARBA" id="ARBA00022989"/>
    </source>
</evidence>